<proteinExistence type="predicted"/>
<accession>A0A367FNL4</accession>
<dbReference type="AlphaFoldDB" id="A0A367FNL4"/>
<dbReference type="EMBL" id="QOIL01000003">
    <property type="protein sequence ID" value="RCG31968.1"/>
    <property type="molecule type" value="Genomic_DNA"/>
</dbReference>
<gene>
    <name evidence="1" type="ORF">DQ384_05345</name>
</gene>
<organism evidence="1 2">
    <name type="scientific">Sphaerisporangium album</name>
    <dbReference type="NCBI Taxonomy" id="509200"/>
    <lineage>
        <taxon>Bacteria</taxon>
        <taxon>Bacillati</taxon>
        <taxon>Actinomycetota</taxon>
        <taxon>Actinomycetes</taxon>
        <taxon>Streptosporangiales</taxon>
        <taxon>Streptosporangiaceae</taxon>
        <taxon>Sphaerisporangium</taxon>
    </lineage>
</organism>
<evidence type="ECO:0000313" key="1">
    <source>
        <dbReference type="EMBL" id="RCG31968.1"/>
    </source>
</evidence>
<protein>
    <submittedName>
        <fullName evidence="1">Uncharacterized protein</fullName>
    </submittedName>
</protein>
<sequence length="161" mass="16067">MTIIRQSSPAFALTITPDAGLETQSISVFGWPALVLAIGPPGSLTTAGSDEAVAAIIRQTAPALGLVLGEPGALLIAGAPAAAVVIRQSSPAFALALGGAGTVLAIGQPTARVVIRQSTPAFALALPGPAGTLETASPPPLDIRIVIGAPRRRWAAGRVWA</sequence>
<evidence type="ECO:0000313" key="2">
    <source>
        <dbReference type="Proteomes" id="UP000253094"/>
    </source>
</evidence>
<keyword evidence="2" id="KW-1185">Reference proteome</keyword>
<comment type="caution">
    <text evidence="1">The sequence shown here is derived from an EMBL/GenBank/DDBJ whole genome shotgun (WGS) entry which is preliminary data.</text>
</comment>
<reference evidence="1 2" key="1">
    <citation type="submission" date="2018-06" db="EMBL/GenBank/DDBJ databases">
        <title>Sphaerisporangium craniellae sp. nov., isolated from a marine sponge in the South China Sea.</title>
        <authorList>
            <person name="Li L."/>
        </authorList>
    </citation>
    <scope>NUCLEOTIDE SEQUENCE [LARGE SCALE GENOMIC DNA]</scope>
    <source>
        <strain evidence="1 2">CCTCC AA 208026</strain>
    </source>
</reference>
<name>A0A367FNL4_9ACTN</name>
<dbReference type="RefSeq" id="WP_114027583.1">
    <property type="nucleotide sequence ID" value="NZ_QOIL01000003.1"/>
</dbReference>
<dbReference type="Proteomes" id="UP000253094">
    <property type="component" value="Unassembled WGS sequence"/>
</dbReference>